<accession>A0A5S5D5M3</accession>
<keyword evidence="3" id="KW-1185">Reference proteome</keyword>
<keyword evidence="1" id="KW-0732">Signal</keyword>
<dbReference type="EMBL" id="VNHX01000020">
    <property type="protein sequence ID" value="TYP91343.1"/>
    <property type="molecule type" value="Genomic_DNA"/>
</dbReference>
<dbReference type="OrthoDB" id="765957at2"/>
<dbReference type="PROSITE" id="PS51257">
    <property type="entry name" value="PROKAR_LIPOPROTEIN"/>
    <property type="match status" value="1"/>
</dbReference>
<evidence type="ECO:0000313" key="2">
    <source>
        <dbReference type="EMBL" id="TYP91343.1"/>
    </source>
</evidence>
<dbReference type="Proteomes" id="UP000325105">
    <property type="component" value="Unassembled WGS sequence"/>
</dbReference>
<feature type="signal peptide" evidence="1">
    <location>
        <begin position="1"/>
        <end position="22"/>
    </location>
</feature>
<sequence length="207" mass="23188">MINKASLSAVSGFLFLFFLSCSKDSPAPVPAEVPPAVFRFDRIEVVETKLFVGSKDGGVDRSHIIDDPASYFPKIYGGGSSFDVYIKDSLQLVQDTLAEFPLETAANRFVFKVAAGDSLFRWNTNADFWQFYGFKLPDDNGVVYNRSFYRFVKVRSDGPSILLSGSETGFLTGKGFFDDGVYRFDGLEDMTAETDTVLFCNVKYYYK</sequence>
<protein>
    <recommendedName>
        <fullName evidence="4">Lipoprotein</fullName>
    </recommendedName>
</protein>
<dbReference type="RefSeq" id="WP_148909623.1">
    <property type="nucleotide sequence ID" value="NZ_VNHX01000020.1"/>
</dbReference>
<comment type="caution">
    <text evidence="2">The sequence shown here is derived from an EMBL/GenBank/DDBJ whole genome shotgun (WGS) entry which is preliminary data.</text>
</comment>
<reference evidence="2 3" key="1">
    <citation type="submission" date="2019-07" db="EMBL/GenBank/DDBJ databases">
        <title>Genomic Encyclopedia of Archaeal and Bacterial Type Strains, Phase II (KMG-II): from individual species to whole genera.</title>
        <authorList>
            <person name="Goeker M."/>
        </authorList>
    </citation>
    <scope>NUCLEOTIDE SEQUENCE [LARGE SCALE GENOMIC DNA]</scope>
    <source>
        <strain evidence="2 3">DSM 18850</strain>
    </source>
</reference>
<dbReference type="AlphaFoldDB" id="A0A5S5D5M3"/>
<organism evidence="2 3">
    <name type="scientific">Sphingobacterium allocomposti</name>
    <dbReference type="NCBI Taxonomy" id="415956"/>
    <lineage>
        <taxon>Bacteria</taxon>
        <taxon>Pseudomonadati</taxon>
        <taxon>Bacteroidota</taxon>
        <taxon>Sphingobacteriia</taxon>
        <taxon>Sphingobacteriales</taxon>
        <taxon>Sphingobacteriaceae</taxon>
        <taxon>Sphingobacterium</taxon>
    </lineage>
</organism>
<gene>
    <name evidence="2" type="ORF">BC792_12051</name>
</gene>
<evidence type="ECO:0000313" key="3">
    <source>
        <dbReference type="Proteomes" id="UP000325105"/>
    </source>
</evidence>
<name>A0A5S5D5M3_9SPHI</name>
<feature type="chain" id="PRO_5024405264" description="Lipoprotein" evidence="1">
    <location>
        <begin position="23"/>
        <end position="207"/>
    </location>
</feature>
<evidence type="ECO:0000256" key="1">
    <source>
        <dbReference type="SAM" id="SignalP"/>
    </source>
</evidence>
<evidence type="ECO:0008006" key="4">
    <source>
        <dbReference type="Google" id="ProtNLM"/>
    </source>
</evidence>
<proteinExistence type="predicted"/>